<reference evidence="1 2" key="1">
    <citation type="journal article" date="2021" name="Sci. Rep.">
        <title>The distribution of antibiotic resistance genes in chicken gut microbiota commensals.</title>
        <authorList>
            <person name="Juricova H."/>
            <person name="Matiasovicova J."/>
            <person name="Kubasova T."/>
            <person name="Cejkova D."/>
            <person name="Rychlik I."/>
        </authorList>
    </citation>
    <scope>NUCLEOTIDE SEQUENCE [LARGE SCALE GENOMIC DNA]</scope>
    <source>
        <strain evidence="1 2">An562</strain>
    </source>
</reference>
<dbReference type="SUPFAM" id="SSF46785">
    <property type="entry name" value="Winged helix' DNA-binding domain"/>
    <property type="match status" value="1"/>
</dbReference>
<dbReference type="InterPro" id="IPR036390">
    <property type="entry name" value="WH_DNA-bd_sf"/>
</dbReference>
<dbReference type="RefSeq" id="WP_205049717.1">
    <property type="nucleotide sequence ID" value="NZ_JACJKX010000003.1"/>
</dbReference>
<evidence type="ECO:0000313" key="2">
    <source>
        <dbReference type="Proteomes" id="UP000777002"/>
    </source>
</evidence>
<keyword evidence="2" id="KW-1185">Reference proteome</keyword>
<organism evidence="1 2">
    <name type="scientific">Parasutterella secunda</name>
    <dbReference type="NCBI Taxonomy" id="626947"/>
    <lineage>
        <taxon>Bacteria</taxon>
        <taxon>Pseudomonadati</taxon>
        <taxon>Pseudomonadota</taxon>
        <taxon>Betaproteobacteria</taxon>
        <taxon>Burkholderiales</taxon>
        <taxon>Sutterellaceae</taxon>
        <taxon>Parasutterella</taxon>
    </lineage>
</organism>
<evidence type="ECO:0008006" key="3">
    <source>
        <dbReference type="Google" id="ProtNLM"/>
    </source>
</evidence>
<comment type="caution">
    <text evidence="1">The sequence shown here is derived from an EMBL/GenBank/DDBJ whole genome shotgun (WGS) entry which is preliminary data.</text>
</comment>
<evidence type="ECO:0000313" key="1">
    <source>
        <dbReference type="EMBL" id="MBM6928116.1"/>
    </source>
</evidence>
<dbReference type="Gene3D" id="1.10.10.10">
    <property type="entry name" value="Winged helix-like DNA-binding domain superfamily/Winged helix DNA-binding domain"/>
    <property type="match status" value="1"/>
</dbReference>
<protein>
    <recommendedName>
        <fullName evidence="3">FtsK gamma domain-containing protein</fullName>
    </recommendedName>
</protein>
<sequence>MTGNESSIQGGLLIVTLPGQGAVGKLSTHYFDPRAQQGKIRDALVKWFAIWGIPLTRSTANPSWLEAHTTEVIWCDEVPAHLHGPQTVKYFVQTADRVVHAIETLRPKLILVLSAYLYEAMADDAVAPRISAVIGKAKSAPRRITTMRLKALEQRFEYTSLLVLPTPSKNTTDDYIRSLSAPVRENFETASFDLSDAGDALIGAAKNLLVLDEARTLQTIQNRLRISEQRAKDLINALEEIGMITQSDESGRRFFRS</sequence>
<proteinExistence type="predicted"/>
<name>A0ABS2GRM0_9BURK</name>
<dbReference type="Proteomes" id="UP000777002">
    <property type="component" value="Unassembled WGS sequence"/>
</dbReference>
<accession>A0ABS2GRM0</accession>
<gene>
    <name evidence="1" type="ORF">H5985_02355</name>
</gene>
<dbReference type="EMBL" id="JACJKX010000003">
    <property type="protein sequence ID" value="MBM6928116.1"/>
    <property type="molecule type" value="Genomic_DNA"/>
</dbReference>
<dbReference type="InterPro" id="IPR036388">
    <property type="entry name" value="WH-like_DNA-bd_sf"/>
</dbReference>